<dbReference type="Pfam" id="PF07165">
    <property type="entry name" value="DUF1397"/>
    <property type="match status" value="1"/>
</dbReference>
<keyword evidence="1" id="KW-1133">Transmembrane helix</keyword>
<protein>
    <submittedName>
        <fullName evidence="2">Uncharacterized protein</fullName>
    </submittedName>
</protein>
<dbReference type="InterPro" id="IPR009832">
    <property type="entry name" value="DUF1397"/>
</dbReference>
<accession>A0A9N9WR45</accession>
<dbReference type="PANTHER" id="PTHR20997">
    <property type="entry name" value="EG:BACR42I17.2 PROTEIN-RELATED"/>
    <property type="match status" value="1"/>
</dbReference>
<name>A0A9N9WR45_9DIPT</name>
<proteinExistence type="predicted"/>
<evidence type="ECO:0000313" key="3">
    <source>
        <dbReference type="Proteomes" id="UP001153620"/>
    </source>
</evidence>
<sequence length="218" mass="24939">MYQLKYLYLFVAILCIRMNLALDLSAKKLNLKFFKRENMGIYEQKCFEVTKNGNAFENSMNASTISERCVKSLINLNMIDEFNEAKTLNRLSESMAEFACQNLNQTTISMTIECASQKQNQLETCVEQNYGKILSKFPETFEDINLIVSQLNCTDFKNFKECVVGELKTCDQKIPANLIATLLEDIKNETPCGIKNPKSSSSSFSLSLHFHVYRILLN</sequence>
<reference evidence="2" key="2">
    <citation type="submission" date="2022-10" db="EMBL/GenBank/DDBJ databases">
        <authorList>
            <consortium name="ENA_rothamsted_submissions"/>
            <consortium name="culmorum"/>
            <person name="King R."/>
        </authorList>
    </citation>
    <scope>NUCLEOTIDE SEQUENCE</scope>
</reference>
<keyword evidence="1" id="KW-0812">Transmembrane</keyword>
<feature type="transmembrane region" description="Helical" evidence="1">
    <location>
        <begin position="6"/>
        <end position="26"/>
    </location>
</feature>
<organism evidence="2 3">
    <name type="scientific">Chironomus riparius</name>
    <dbReference type="NCBI Taxonomy" id="315576"/>
    <lineage>
        <taxon>Eukaryota</taxon>
        <taxon>Metazoa</taxon>
        <taxon>Ecdysozoa</taxon>
        <taxon>Arthropoda</taxon>
        <taxon>Hexapoda</taxon>
        <taxon>Insecta</taxon>
        <taxon>Pterygota</taxon>
        <taxon>Neoptera</taxon>
        <taxon>Endopterygota</taxon>
        <taxon>Diptera</taxon>
        <taxon>Nematocera</taxon>
        <taxon>Chironomoidea</taxon>
        <taxon>Chironomidae</taxon>
        <taxon>Chironominae</taxon>
        <taxon>Chironomus</taxon>
    </lineage>
</organism>
<dbReference type="PANTHER" id="PTHR20997:SF2">
    <property type="entry name" value="EG:BACR42I17.2 PROTEIN-RELATED"/>
    <property type="match status" value="1"/>
</dbReference>
<reference evidence="2" key="1">
    <citation type="submission" date="2022-01" db="EMBL/GenBank/DDBJ databases">
        <authorList>
            <person name="King R."/>
        </authorList>
    </citation>
    <scope>NUCLEOTIDE SEQUENCE</scope>
</reference>
<dbReference type="Proteomes" id="UP001153620">
    <property type="component" value="Chromosome 2"/>
</dbReference>
<dbReference type="AlphaFoldDB" id="A0A9N9WR45"/>
<keyword evidence="1" id="KW-0472">Membrane</keyword>
<gene>
    <name evidence="2" type="ORF">CHIRRI_LOCUS4816</name>
</gene>
<evidence type="ECO:0000313" key="2">
    <source>
        <dbReference type="EMBL" id="CAG9801896.1"/>
    </source>
</evidence>
<dbReference type="EMBL" id="OU895878">
    <property type="protein sequence ID" value="CAG9801896.1"/>
    <property type="molecule type" value="Genomic_DNA"/>
</dbReference>
<evidence type="ECO:0000256" key="1">
    <source>
        <dbReference type="SAM" id="Phobius"/>
    </source>
</evidence>
<keyword evidence="3" id="KW-1185">Reference proteome</keyword>